<keyword evidence="1" id="KW-0677">Repeat</keyword>
<dbReference type="PANTHER" id="PTHR46477">
    <property type="entry name" value="CYSTEINE/HISTIDINE-RICH C1 DOMAIN FAMILY PROTEIN"/>
    <property type="match status" value="1"/>
</dbReference>
<reference evidence="4" key="1">
    <citation type="submission" date="2025-08" db="UniProtKB">
        <authorList>
            <consortium name="RefSeq"/>
        </authorList>
    </citation>
    <scope>IDENTIFICATION</scope>
</reference>
<dbReference type="InterPro" id="IPR046349">
    <property type="entry name" value="C1-like_sf"/>
</dbReference>
<evidence type="ECO:0000259" key="2">
    <source>
        <dbReference type="Pfam" id="PF03107"/>
    </source>
</evidence>
<dbReference type="InterPro" id="IPR004146">
    <property type="entry name" value="DC1"/>
</dbReference>
<accession>A0A6P5SIS1</accession>
<feature type="domain" description="DC1" evidence="2">
    <location>
        <begin position="44"/>
        <end position="90"/>
    </location>
</feature>
<dbReference type="Pfam" id="PF03107">
    <property type="entry name" value="C1_2"/>
    <property type="match status" value="2"/>
</dbReference>
<dbReference type="PANTHER" id="PTHR46477:SF3">
    <property type="entry name" value="CYSTEINE_HISTIDINE-RICH C1 DOMAIN FAMILY PROTEIN"/>
    <property type="match status" value="1"/>
</dbReference>
<evidence type="ECO:0000256" key="1">
    <source>
        <dbReference type="ARBA" id="ARBA00022737"/>
    </source>
</evidence>
<keyword evidence="3" id="KW-1185">Reference proteome</keyword>
<gene>
    <name evidence="4" type="primary">LOC110756343</name>
</gene>
<proteinExistence type="predicted"/>
<dbReference type="AlphaFoldDB" id="A0A6P5SIS1"/>
<sequence length="270" mass="30511">MCLRNIKNRHIVVYQKRISKSYAYKKRRRPTAAAMTKFDEIPHPSHPEHKLEQSWTGKLFMCNGCNEPGIGSHYTCPQSSCSFDLQMHCAIPLGLFHHPFQRRCSFQLLPSPPENTRSCEACGEKGTGFVYHCKGCKSNLHPCCAKLPMKLEAGDVNLYLYEKVKKSCQECGYKGKGWSYRSADKKCYLHVACAKRLIAEKWLHGSGHGDDLQTTIPNLNNMIQKYHQPKGKLKKFAQIVRLVLQTVISTLLGDPTALIAGTVKLLLTDD</sequence>
<feature type="domain" description="DC1" evidence="2">
    <location>
        <begin position="107"/>
        <end position="145"/>
    </location>
</feature>
<dbReference type="RefSeq" id="XP_021813451.1">
    <property type="nucleotide sequence ID" value="XM_021957759.1"/>
</dbReference>
<dbReference type="SUPFAM" id="SSF57889">
    <property type="entry name" value="Cysteine-rich domain"/>
    <property type="match status" value="2"/>
</dbReference>
<dbReference type="Proteomes" id="UP000515124">
    <property type="component" value="Unplaced"/>
</dbReference>
<name>A0A6P5SIS1_PRUAV</name>
<dbReference type="GeneID" id="110756343"/>
<evidence type="ECO:0000313" key="3">
    <source>
        <dbReference type="Proteomes" id="UP000515124"/>
    </source>
</evidence>
<organism evidence="3 4">
    <name type="scientific">Prunus avium</name>
    <name type="common">Cherry</name>
    <name type="synonym">Cerasus avium</name>
    <dbReference type="NCBI Taxonomy" id="42229"/>
    <lineage>
        <taxon>Eukaryota</taxon>
        <taxon>Viridiplantae</taxon>
        <taxon>Streptophyta</taxon>
        <taxon>Embryophyta</taxon>
        <taxon>Tracheophyta</taxon>
        <taxon>Spermatophyta</taxon>
        <taxon>Magnoliopsida</taxon>
        <taxon>eudicotyledons</taxon>
        <taxon>Gunneridae</taxon>
        <taxon>Pentapetalae</taxon>
        <taxon>rosids</taxon>
        <taxon>fabids</taxon>
        <taxon>Rosales</taxon>
        <taxon>Rosaceae</taxon>
        <taxon>Amygdaloideae</taxon>
        <taxon>Amygdaleae</taxon>
        <taxon>Prunus</taxon>
    </lineage>
</organism>
<protein>
    <submittedName>
        <fullName evidence="4">Uncharacterized protein LOC110756343 isoform X1</fullName>
    </submittedName>
</protein>
<dbReference type="KEGG" id="pavi:110756343"/>
<evidence type="ECO:0000313" key="4">
    <source>
        <dbReference type="RefSeq" id="XP_021813451.1"/>
    </source>
</evidence>